<dbReference type="EMBL" id="JAHLQT010024345">
    <property type="protein sequence ID" value="KAG7165473.1"/>
    <property type="molecule type" value="Genomic_DNA"/>
</dbReference>
<keyword evidence="2" id="KW-1185">Reference proteome</keyword>
<proteinExistence type="predicted"/>
<dbReference type="AlphaFoldDB" id="A0A8J5MVK8"/>
<sequence>MVRCGETQGQITLTPQPASAITLGSRTALCELDNHFSSFITVFNERTTRLTFQGEAEQDFLRGVMGRSSSDNLANKTCLDPSWGPLNNMVGMEDGDRSRGEVIAKKKQILI</sequence>
<evidence type="ECO:0000313" key="1">
    <source>
        <dbReference type="EMBL" id="KAG7165473.1"/>
    </source>
</evidence>
<reference evidence="1" key="1">
    <citation type="journal article" date="2021" name="Sci. Adv.">
        <title>The American lobster genome reveals insights on longevity, neural, and immune adaptations.</title>
        <authorList>
            <person name="Polinski J.M."/>
            <person name="Zimin A.V."/>
            <person name="Clark K.F."/>
            <person name="Kohn A.B."/>
            <person name="Sadowski N."/>
            <person name="Timp W."/>
            <person name="Ptitsyn A."/>
            <person name="Khanna P."/>
            <person name="Romanova D.Y."/>
            <person name="Williams P."/>
            <person name="Greenwood S.J."/>
            <person name="Moroz L.L."/>
            <person name="Walt D.R."/>
            <person name="Bodnar A.G."/>
        </authorList>
    </citation>
    <scope>NUCLEOTIDE SEQUENCE</scope>
    <source>
        <strain evidence="1">GMGI-L3</strain>
    </source>
</reference>
<dbReference type="Proteomes" id="UP000747542">
    <property type="component" value="Unassembled WGS sequence"/>
</dbReference>
<accession>A0A8J5MVK8</accession>
<comment type="caution">
    <text evidence="1">The sequence shown here is derived from an EMBL/GenBank/DDBJ whole genome shotgun (WGS) entry which is preliminary data.</text>
</comment>
<gene>
    <name evidence="1" type="ORF">Hamer_G007318</name>
</gene>
<name>A0A8J5MVK8_HOMAM</name>
<evidence type="ECO:0000313" key="2">
    <source>
        <dbReference type="Proteomes" id="UP000747542"/>
    </source>
</evidence>
<organism evidence="1 2">
    <name type="scientific">Homarus americanus</name>
    <name type="common">American lobster</name>
    <dbReference type="NCBI Taxonomy" id="6706"/>
    <lineage>
        <taxon>Eukaryota</taxon>
        <taxon>Metazoa</taxon>
        <taxon>Ecdysozoa</taxon>
        <taxon>Arthropoda</taxon>
        <taxon>Crustacea</taxon>
        <taxon>Multicrustacea</taxon>
        <taxon>Malacostraca</taxon>
        <taxon>Eumalacostraca</taxon>
        <taxon>Eucarida</taxon>
        <taxon>Decapoda</taxon>
        <taxon>Pleocyemata</taxon>
        <taxon>Astacidea</taxon>
        <taxon>Nephropoidea</taxon>
        <taxon>Nephropidae</taxon>
        <taxon>Homarus</taxon>
    </lineage>
</organism>
<protein>
    <submittedName>
        <fullName evidence="1">Uncharacterized protein</fullName>
    </submittedName>
</protein>